<sequence length="141" mass="15151">MRKRLIRAALVFAVAAGLCAGAWSLPSVRTVLLDSFTRRQAAYIELYFTENPRFDGASVLVPFAVNDHGSGARSLVATLTVEAANGNVLATETYPVEPHQGAAVPVTARIRAKGTDVALVRVSLTGHPQTLHFRFGRPPEL</sequence>
<evidence type="ECO:0008006" key="3">
    <source>
        <dbReference type="Google" id="ProtNLM"/>
    </source>
</evidence>
<comment type="caution">
    <text evidence="1">The sequence shown here is derived from an EMBL/GenBank/DDBJ whole genome shotgun (WGS) entry which is preliminary data.</text>
</comment>
<keyword evidence="2" id="KW-1185">Reference proteome</keyword>
<accession>A0ABQ3NI71</accession>
<dbReference type="EMBL" id="BNDV01000007">
    <property type="protein sequence ID" value="GHI12447.1"/>
    <property type="molecule type" value="Genomic_DNA"/>
</dbReference>
<reference evidence="2" key="1">
    <citation type="submission" date="2020-09" db="EMBL/GenBank/DDBJ databases">
        <title>Whole genome shotgun sequence of Streptomyces cinnamonensis NBRC 15873.</title>
        <authorList>
            <person name="Komaki H."/>
            <person name="Tamura T."/>
        </authorList>
    </citation>
    <scope>NUCLEOTIDE SEQUENCE [LARGE SCALE GENOMIC DNA]</scope>
    <source>
        <strain evidence="2">NBRC 15873</strain>
    </source>
</reference>
<dbReference type="Proteomes" id="UP000660554">
    <property type="component" value="Unassembled WGS sequence"/>
</dbReference>
<protein>
    <recommendedName>
        <fullName evidence="3">DUF4426 domain-containing protein</fullName>
    </recommendedName>
</protein>
<evidence type="ECO:0000313" key="1">
    <source>
        <dbReference type="EMBL" id="GHI12447.1"/>
    </source>
</evidence>
<proteinExistence type="predicted"/>
<dbReference type="GeneID" id="86958065"/>
<organism evidence="1 2">
    <name type="scientific">Streptomyces virginiae</name>
    <name type="common">Streptomyces cinnamonensis</name>
    <dbReference type="NCBI Taxonomy" id="1961"/>
    <lineage>
        <taxon>Bacteria</taxon>
        <taxon>Bacillati</taxon>
        <taxon>Actinomycetota</taxon>
        <taxon>Actinomycetes</taxon>
        <taxon>Kitasatosporales</taxon>
        <taxon>Streptomycetaceae</taxon>
        <taxon>Streptomyces</taxon>
    </lineage>
</organism>
<name>A0ABQ3NI71_STRVG</name>
<evidence type="ECO:0000313" key="2">
    <source>
        <dbReference type="Proteomes" id="UP000660554"/>
    </source>
</evidence>
<dbReference type="RefSeq" id="WP_125540431.1">
    <property type="nucleotide sequence ID" value="NZ_BMRU01000038.1"/>
</dbReference>
<gene>
    <name evidence="1" type="ORF">Scinn_19100</name>
</gene>